<evidence type="ECO:0000313" key="1">
    <source>
        <dbReference type="EMBL" id="KAJ7560753.1"/>
    </source>
</evidence>
<keyword evidence="2" id="KW-1185">Reference proteome</keyword>
<dbReference type="Proteomes" id="UP001162992">
    <property type="component" value="Chromosome 4"/>
</dbReference>
<reference evidence="2" key="1">
    <citation type="journal article" date="2024" name="Proc. Natl. Acad. Sci. U.S.A.">
        <title>Extraordinary preservation of gene collinearity over three hundred million years revealed in homosporous lycophytes.</title>
        <authorList>
            <person name="Li C."/>
            <person name="Wickell D."/>
            <person name="Kuo L.Y."/>
            <person name="Chen X."/>
            <person name="Nie B."/>
            <person name="Liao X."/>
            <person name="Peng D."/>
            <person name="Ji J."/>
            <person name="Jenkins J."/>
            <person name="Williams M."/>
            <person name="Shu S."/>
            <person name="Plott C."/>
            <person name="Barry K."/>
            <person name="Rajasekar S."/>
            <person name="Grimwood J."/>
            <person name="Han X."/>
            <person name="Sun S."/>
            <person name="Hou Z."/>
            <person name="He W."/>
            <person name="Dai G."/>
            <person name="Sun C."/>
            <person name="Schmutz J."/>
            <person name="Leebens-Mack J.H."/>
            <person name="Li F.W."/>
            <person name="Wang L."/>
        </authorList>
    </citation>
    <scope>NUCLEOTIDE SEQUENCE [LARGE SCALE GENOMIC DNA]</scope>
    <source>
        <strain evidence="2">cv. PW_Plant_1</strain>
    </source>
</reference>
<comment type="caution">
    <text evidence="1">The sequence shown here is derived from an EMBL/GenBank/DDBJ whole genome shotgun (WGS) entry which is preliminary data.</text>
</comment>
<evidence type="ECO:0000313" key="2">
    <source>
        <dbReference type="Proteomes" id="UP001162992"/>
    </source>
</evidence>
<proteinExistence type="predicted"/>
<accession>A0ACC2E2U3</accession>
<gene>
    <name evidence="1" type="ORF">O6H91_04G144300</name>
</gene>
<dbReference type="EMBL" id="CM055095">
    <property type="protein sequence ID" value="KAJ7560753.1"/>
    <property type="molecule type" value="Genomic_DNA"/>
</dbReference>
<sequence length="213" mass="23247">METSSSNSGLSASKSTRESAVLGALAPGVERFTTCPAVSRSSTKSNRGVIYCVAGSLVPSNPPSEYAPAEAEGKSGQKTALAQLFSKKQARAGENNRMLVTVNIIGSTGPLRFLVDVKDPVSKVIELALRAYAREGRLPHLGANCRWFELFRANSDLEALDPVQSAGSLGARQFVMHRKRFDDQEVIEEQNEEVASLPWKFWWNLMNTIVCSQ</sequence>
<protein>
    <submittedName>
        <fullName evidence="1">Uncharacterized protein</fullName>
    </submittedName>
</protein>
<name>A0ACC2E2U3_DIPCM</name>
<organism evidence="1 2">
    <name type="scientific">Diphasiastrum complanatum</name>
    <name type="common">Issler's clubmoss</name>
    <name type="synonym">Lycopodium complanatum</name>
    <dbReference type="NCBI Taxonomy" id="34168"/>
    <lineage>
        <taxon>Eukaryota</taxon>
        <taxon>Viridiplantae</taxon>
        <taxon>Streptophyta</taxon>
        <taxon>Embryophyta</taxon>
        <taxon>Tracheophyta</taxon>
        <taxon>Lycopodiopsida</taxon>
        <taxon>Lycopodiales</taxon>
        <taxon>Lycopodiaceae</taxon>
        <taxon>Lycopodioideae</taxon>
        <taxon>Diphasiastrum</taxon>
    </lineage>
</organism>